<dbReference type="InterPro" id="IPR011043">
    <property type="entry name" value="Gal_Oxase/kelch_b-propeller"/>
</dbReference>
<dbReference type="SUPFAM" id="SSF50965">
    <property type="entry name" value="Galactose oxidase, central domain"/>
    <property type="match status" value="1"/>
</dbReference>
<dbReference type="InterPro" id="IPR017451">
    <property type="entry name" value="F-box-assoc_interact_dom"/>
</dbReference>
<evidence type="ECO:0000256" key="1">
    <source>
        <dbReference type="SAM" id="MobiDB-lite"/>
    </source>
</evidence>
<dbReference type="Proteomes" id="UP000324897">
    <property type="component" value="Chromosome 1"/>
</dbReference>
<evidence type="ECO:0008006" key="6">
    <source>
        <dbReference type="Google" id="ProtNLM"/>
    </source>
</evidence>
<accession>A0A5J9VD67</accession>
<dbReference type="SUPFAM" id="SSF81383">
    <property type="entry name" value="F-box domain"/>
    <property type="match status" value="1"/>
</dbReference>
<feature type="region of interest" description="Disordered" evidence="1">
    <location>
        <begin position="1"/>
        <end position="22"/>
    </location>
</feature>
<reference evidence="4 5" key="1">
    <citation type="journal article" date="2019" name="Sci. Rep.">
        <title>A high-quality genome of Eragrostis curvula grass provides insights into Poaceae evolution and supports new strategies to enhance forage quality.</title>
        <authorList>
            <person name="Carballo J."/>
            <person name="Santos B.A.C.M."/>
            <person name="Zappacosta D."/>
            <person name="Garbus I."/>
            <person name="Selva J.P."/>
            <person name="Gallo C.A."/>
            <person name="Diaz A."/>
            <person name="Albertini E."/>
            <person name="Caccamo M."/>
            <person name="Echenique V."/>
        </authorList>
    </citation>
    <scope>NUCLEOTIDE SEQUENCE [LARGE SCALE GENOMIC DNA]</scope>
    <source>
        <strain evidence="5">cv. Victoria</strain>
        <tissue evidence="4">Leaf</tissue>
    </source>
</reference>
<evidence type="ECO:0000313" key="5">
    <source>
        <dbReference type="Proteomes" id="UP000324897"/>
    </source>
</evidence>
<dbReference type="NCBIfam" id="TIGR01640">
    <property type="entry name" value="F_box_assoc_1"/>
    <property type="match status" value="1"/>
</dbReference>
<keyword evidence="5" id="KW-1185">Reference proteome</keyword>
<feature type="non-terminal residue" evidence="4">
    <location>
        <position position="1"/>
    </location>
</feature>
<dbReference type="Gramene" id="TVU33364">
    <property type="protein sequence ID" value="TVU33364"/>
    <property type="gene ID" value="EJB05_25176"/>
</dbReference>
<protein>
    <recommendedName>
        <fullName evidence="6">F-box domain-containing protein</fullName>
    </recommendedName>
</protein>
<comment type="caution">
    <text evidence="4">The sequence shown here is derived from an EMBL/GenBank/DDBJ whole genome shotgun (WGS) entry which is preliminary data.</text>
</comment>
<name>A0A5J9VD67_9POAL</name>
<organism evidence="4 5">
    <name type="scientific">Eragrostis curvula</name>
    <name type="common">weeping love grass</name>
    <dbReference type="NCBI Taxonomy" id="38414"/>
    <lineage>
        <taxon>Eukaryota</taxon>
        <taxon>Viridiplantae</taxon>
        <taxon>Streptophyta</taxon>
        <taxon>Embryophyta</taxon>
        <taxon>Tracheophyta</taxon>
        <taxon>Spermatophyta</taxon>
        <taxon>Magnoliopsida</taxon>
        <taxon>Liliopsida</taxon>
        <taxon>Poales</taxon>
        <taxon>Poaceae</taxon>
        <taxon>PACMAD clade</taxon>
        <taxon>Chloridoideae</taxon>
        <taxon>Eragrostideae</taxon>
        <taxon>Eragrostidinae</taxon>
        <taxon>Eragrostis</taxon>
    </lineage>
</organism>
<dbReference type="InterPro" id="IPR013187">
    <property type="entry name" value="F-box-assoc_dom_typ3"/>
</dbReference>
<dbReference type="PANTHER" id="PTHR31111:SF133">
    <property type="entry name" value="OS07G0196600 PROTEIN"/>
    <property type="match status" value="1"/>
</dbReference>
<feature type="domain" description="F-box associated beta-propeller type 3" evidence="3">
    <location>
        <begin position="110"/>
        <end position="369"/>
    </location>
</feature>
<dbReference type="PANTHER" id="PTHR31111">
    <property type="entry name" value="BNAA05G37150D PROTEIN-RELATED"/>
    <property type="match status" value="1"/>
</dbReference>
<dbReference type="EMBL" id="RWGY01000011">
    <property type="protein sequence ID" value="TVU33364.1"/>
    <property type="molecule type" value="Genomic_DNA"/>
</dbReference>
<dbReference type="Gene3D" id="2.120.10.80">
    <property type="entry name" value="Kelch-type beta propeller"/>
    <property type="match status" value="1"/>
</dbReference>
<dbReference type="Gene3D" id="1.20.1280.50">
    <property type="match status" value="1"/>
</dbReference>
<feature type="domain" description="F-box" evidence="2">
    <location>
        <begin position="26"/>
        <end position="59"/>
    </location>
</feature>
<dbReference type="AlphaFoldDB" id="A0A5J9VD67"/>
<evidence type="ECO:0000259" key="2">
    <source>
        <dbReference type="Pfam" id="PF00646"/>
    </source>
</evidence>
<evidence type="ECO:0000259" key="3">
    <source>
        <dbReference type="Pfam" id="PF08268"/>
    </source>
</evidence>
<evidence type="ECO:0000313" key="4">
    <source>
        <dbReference type="EMBL" id="TVU33364.1"/>
    </source>
</evidence>
<proteinExistence type="predicted"/>
<dbReference type="InterPro" id="IPR001810">
    <property type="entry name" value="F-box_dom"/>
</dbReference>
<sequence length="394" mass="44000">MPAWSSLRSDPGSSSQDGGVPPPNADALYEILLRVPAKDLGRCHAVCRPWRCILTDPHFVDAHKARHDPLIVVGYSTYSQSTLCDIMDLSGRVLKQVHVTGCWRATSVHLDFICASSSRSFRLLNLSSGAVYILPDELTEEHAAEEQNTSRFYVDAAFGQAKSTGQHKVLRVLDRHSNDGQGQLFEIFTLGGGSHGRWRAKEAPPYFVLVGMWKTAVFINGIFYFFCVEPVVRAGDVAIDRVASFDLETEEWRPTLRGPLSSSVDYVPGQPFPRFDTVDLSMCDINGCLVVVHRTLSSLVELWFLVDFERGLWVKKHIMRVQFRDPYSVAYTVRLLVVLWDGRIVFVQVGDEKGSLRIYDPRTNTYSDVAEMGNCFAVGLYTRGLLGLADGASQ</sequence>
<feature type="compositionally biased region" description="Polar residues" evidence="1">
    <location>
        <begin position="1"/>
        <end position="17"/>
    </location>
</feature>
<dbReference type="Pfam" id="PF08268">
    <property type="entry name" value="FBA_3"/>
    <property type="match status" value="1"/>
</dbReference>
<gene>
    <name evidence="4" type="ORF">EJB05_25176</name>
</gene>
<dbReference type="OrthoDB" id="582285at2759"/>
<dbReference type="Pfam" id="PF00646">
    <property type="entry name" value="F-box"/>
    <property type="match status" value="1"/>
</dbReference>
<dbReference type="InterPro" id="IPR036047">
    <property type="entry name" value="F-box-like_dom_sf"/>
</dbReference>
<dbReference type="InterPro" id="IPR015915">
    <property type="entry name" value="Kelch-typ_b-propeller"/>
</dbReference>